<dbReference type="SFLD" id="SFLDS00019">
    <property type="entry name" value="Glutathione_Transferase_(cytos"/>
    <property type="match status" value="1"/>
</dbReference>
<dbReference type="EMBL" id="JAMKFE010000004">
    <property type="protein sequence ID" value="MCM5679585.1"/>
    <property type="molecule type" value="Genomic_DNA"/>
</dbReference>
<dbReference type="Proteomes" id="UP001165541">
    <property type="component" value="Unassembled WGS sequence"/>
</dbReference>
<dbReference type="InterPro" id="IPR040079">
    <property type="entry name" value="Glutathione_S-Trfase"/>
</dbReference>
<dbReference type="PROSITE" id="PS50404">
    <property type="entry name" value="GST_NTER"/>
    <property type="match status" value="1"/>
</dbReference>
<dbReference type="PANTHER" id="PTHR44051:SF8">
    <property type="entry name" value="GLUTATHIONE S-TRANSFERASE GSTA"/>
    <property type="match status" value="1"/>
</dbReference>
<dbReference type="InterPro" id="IPR036249">
    <property type="entry name" value="Thioredoxin-like_sf"/>
</dbReference>
<dbReference type="InterPro" id="IPR010987">
    <property type="entry name" value="Glutathione-S-Trfase_C-like"/>
</dbReference>
<accession>A0ABT0YLI9</accession>
<proteinExistence type="predicted"/>
<gene>
    <name evidence="3" type="ORF">M8A51_08575</name>
</gene>
<dbReference type="PROSITE" id="PS50405">
    <property type="entry name" value="GST_CTER"/>
    <property type="match status" value="1"/>
</dbReference>
<organism evidence="3 4">
    <name type="scientific">Caldimonas mangrovi</name>
    <dbReference type="NCBI Taxonomy" id="2944811"/>
    <lineage>
        <taxon>Bacteria</taxon>
        <taxon>Pseudomonadati</taxon>
        <taxon>Pseudomonadota</taxon>
        <taxon>Betaproteobacteria</taxon>
        <taxon>Burkholderiales</taxon>
        <taxon>Sphaerotilaceae</taxon>
        <taxon>Caldimonas</taxon>
    </lineage>
</organism>
<dbReference type="SUPFAM" id="SSF47616">
    <property type="entry name" value="GST C-terminal domain-like"/>
    <property type="match status" value="1"/>
</dbReference>
<dbReference type="PANTHER" id="PTHR44051">
    <property type="entry name" value="GLUTATHIONE S-TRANSFERASE-RELATED"/>
    <property type="match status" value="1"/>
</dbReference>
<dbReference type="InterPro" id="IPR004045">
    <property type="entry name" value="Glutathione_S-Trfase_N"/>
</dbReference>
<evidence type="ECO:0000313" key="3">
    <source>
        <dbReference type="EMBL" id="MCM5679585.1"/>
    </source>
</evidence>
<dbReference type="SFLD" id="SFLDG01150">
    <property type="entry name" value="Main.1:_Beta-like"/>
    <property type="match status" value="1"/>
</dbReference>
<feature type="domain" description="GST C-terminal" evidence="2">
    <location>
        <begin position="97"/>
        <end position="207"/>
    </location>
</feature>
<dbReference type="Gene3D" id="1.20.1050.10">
    <property type="match status" value="1"/>
</dbReference>
<evidence type="ECO:0000313" key="4">
    <source>
        <dbReference type="Proteomes" id="UP001165541"/>
    </source>
</evidence>
<dbReference type="Gene3D" id="3.40.30.10">
    <property type="entry name" value="Glutaredoxin"/>
    <property type="match status" value="1"/>
</dbReference>
<dbReference type="Pfam" id="PF13409">
    <property type="entry name" value="GST_N_2"/>
    <property type="match status" value="1"/>
</dbReference>
<protein>
    <submittedName>
        <fullName evidence="3">Glutathione S-transferase N-terminal domain-containing protein</fullName>
    </submittedName>
</protein>
<sequence>MTPVSSARGPAATWTLYFAPGTCSLAPHILLREAGLHADLVEVDIASRRTAAGDNYTQVNPRGYVPALRCPDGRLLTENVAVCDWIAQQSPQLAPATAWERTSQLEWLAFASTELHKPFIRYFFTGSEAERSELDASLRERFVQVARRLAGEHLAGARYGAADALMYVMLRWARNAGLAVPDTLAAYRDRIEARAAVQAALQHEGQA</sequence>
<reference evidence="3" key="1">
    <citation type="submission" date="2022-05" db="EMBL/GenBank/DDBJ databases">
        <title>Schlegelella sp. nov., isolated from mangrove soil.</title>
        <authorList>
            <person name="Liu Y."/>
            <person name="Ge X."/>
            <person name="Liu W."/>
        </authorList>
    </citation>
    <scope>NUCLEOTIDE SEQUENCE</scope>
    <source>
        <strain evidence="3">S2-27</strain>
    </source>
</reference>
<evidence type="ECO:0000259" key="1">
    <source>
        <dbReference type="PROSITE" id="PS50404"/>
    </source>
</evidence>
<keyword evidence="4" id="KW-1185">Reference proteome</keyword>
<feature type="domain" description="GST N-terminal" evidence="1">
    <location>
        <begin position="11"/>
        <end position="94"/>
    </location>
</feature>
<comment type="caution">
    <text evidence="3">The sequence shown here is derived from an EMBL/GenBank/DDBJ whole genome shotgun (WGS) entry which is preliminary data.</text>
</comment>
<dbReference type="RefSeq" id="WP_251777786.1">
    <property type="nucleotide sequence ID" value="NZ_JAMKFE010000004.1"/>
</dbReference>
<dbReference type="SFLD" id="SFLDG00358">
    <property type="entry name" value="Main_(cytGST)"/>
    <property type="match status" value="1"/>
</dbReference>
<name>A0ABT0YLI9_9BURK</name>
<dbReference type="SUPFAM" id="SSF52833">
    <property type="entry name" value="Thioredoxin-like"/>
    <property type="match status" value="1"/>
</dbReference>
<dbReference type="InterPro" id="IPR036282">
    <property type="entry name" value="Glutathione-S-Trfase_C_sf"/>
</dbReference>
<dbReference type="CDD" id="cd03057">
    <property type="entry name" value="GST_N_Beta"/>
    <property type="match status" value="1"/>
</dbReference>
<evidence type="ECO:0000259" key="2">
    <source>
        <dbReference type="PROSITE" id="PS50405"/>
    </source>
</evidence>